<proteinExistence type="predicted"/>
<dbReference type="Proteomes" id="UP001152087">
    <property type="component" value="Unassembled WGS sequence"/>
</dbReference>
<name>A0A9W8QT23_9HYPO</name>
<dbReference type="AlphaFoldDB" id="A0A9W8QT23"/>
<evidence type="ECO:0000313" key="2">
    <source>
        <dbReference type="EMBL" id="KAJ4177328.1"/>
    </source>
</evidence>
<reference evidence="2" key="1">
    <citation type="submission" date="2022-09" db="EMBL/GenBank/DDBJ databases">
        <title>Fusarium specimens isolated from Avocado Roots.</title>
        <authorList>
            <person name="Stajich J."/>
            <person name="Roper C."/>
            <person name="Heimlech-Rivalta G."/>
        </authorList>
    </citation>
    <scope>NUCLEOTIDE SEQUENCE</scope>
    <source>
        <strain evidence="2">A02</strain>
    </source>
</reference>
<protein>
    <submittedName>
        <fullName evidence="2">Uncharacterized protein</fullName>
    </submittedName>
</protein>
<feature type="signal peptide" evidence="1">
    <location>
        <begin position="1"/>
        <end position="17"/>
    </location>
</feature>
<dbReference type="EMBL" id="JAOQAV010000112">
    <property type="protein sequence ID" value="KAJ4177328.1"/>
    <property type="molecule type" value="Genomic_DNA"/>
</dbReference>
<accession>A0A9W8QT23</accession>
<keyword evidence="3" id="KW-1185">Reference proteome</keyword>
<evidence type="ECO:0000256" key="1">
    <source>
        <dbReference type="SAM" id="SignalP"/>
    </source>
</evidence>
<sequence>MKISLFFLAGYLGSVMAAPSEAVDNVEPRDIEGRATCWNRSSCGRAWSGKCEDYCKPYKFSHMAKTDCGWLAKRCCCKT</sequence>
<gene>
    <name evidence="2" type="ORF">NW755_013906</name>
</gene>
<feature type="chain" id="PRO_5040868276" evidence="1">
    <location>
        <begin position="18"/>
        <end position="79"/>
    </location>
</feature>
<comment type="caution">
    <text evidence="2">The sequence shown here is derived from an EMBL/GenBank/DDBJ whole genome shotgun (WGS) entry which is preliminary data.</text>
</comment>
<keyword evidence="1" id="KW-0732">Signal</keyword>
<organism evidence="2 3">
    <name type="scientific">Fusarium falciforme</name>
    <dbReference type="NCBI Taxonomy" id="195108"/>
    <lineage>
        <taxon>Eukaryota</taxon>
        <taxon>Fungi</taxon>
        <taxon>Dikarya</taxon>
        <taxon>Ascomycota</taxon>
        <taxon>Pezizomycotina</taxon>
        <taxon>Sordariomycetes</taxon>
        <taxon>Hypocreomycetidae</taxon>
        <taxon>Hypocreales</taxon>
        <taxon>Nectriaceae</taxon>
        <taxon>Fusarium</taxon>
        <taxon>Fusarium solani species complex</taxon>
    </lineage>
</organism>
<evidence type="ECO:0000313" key="3">
    <source>
        <dbReference type="Proteomes" id="UP001152087"/>
    </source>
</evidence>